<dbReference type="AlphaFoldDB" id="A0A0G4HFH5"/>
<feature type="transmembrane region" description="Helical" evidence="5">
    <location>
        <begin position="12"/>
        <end position="33"/>
    </location>
</feature>
<keyword evidence="2 5" id="KW-0812">Transmembrane</keyword>
<keyword evidence="4 5" id="KW-0472">Membrane</keyword>
<evidence type="ECO:0000256" key="5">
    <source>
        <dbReference type="SAM" id="Phobius"/>
    </source>
</evidence>
<feature type="transmembrane region" description="Helical" evidence="5">
    <location>
        <begin position="75"/>
        <end position="97"/>
    </location>
</feature>
<accession>A0A0G4HFH5</accession>
<protein>
    <submittedName>
        <fullName evidence="6">Uncharacterized protein</fullName>
    </submittedName>
</protein>
<feature type="transmembrane region" description="Helical" evidence="5">
    <location>
        <begin position="132"/>
        <end position="155"/>
    </location>
</feature>
<dbReference type="EMBL" id="CDMZ01002535">
    <property type="protein sequence ID" value="CEM42812.1"/>
    <property type="molecule type" value="Genomic_DNA"/>
</dbReference>
<name>A0A0G4HFH5_9ALVE</name>
<dbReference type="VEuPathDB" id="CryptoDB:Cvel_6657"/>
<dbReference type="InterPro" id="IPR023352">
    <property type="entry name" value="MAPEG-like_dom_sf"/>
</dbReference>
<evidence type="ECO:0000313" key="6">
    <source>
        <dbReference type="EMBL" id="CEM42812.1"/>
    </source>
</evidence>
<evidence type="ECO:0000256" key="1">
    <source>
        <dbReference type="ARBA" id="ARBA00004370"/>
    </source>
</evidence>
<evidence type="ECO:0000256" key="2">
    <source>
        <dbReference type="ARBA" id="ARBA00022692"/>
    </source>
</evidence>
<organism evidence="6">
    <name type="scientific">Chromera velia CCMP2878</name>
    <dbReference type="NCBI Taxonomy" id="1169474"/>
    <lineage>
        <taxon>Eukaryota</taxon>
        <taxon>Sar</taxon>
        <taxon>Alveolata</taxon>
        <taxon>Colpodellida</taxon>
        <taxon>Chromeraceae</taxon>
        <taxon>Chromera</taxon>
    </lineage>
</organism>
<dbReference type="Gene3D" id="1.20.120.550">
    <property type="entry name" value="Membrane associated eicosanoid/glutathione metabolism-like domain"/>
    <property type="match status" value="1"/>
</dbReference>
<gene>
    <name evidence="6" type="ORF">Cvel_6657</name>
</gene>
<feature type="transmembrane region" description="Helical" evidence="5">
    <location>
        <begin position="103"/>
        <end position="125"/>
    </location>
</feature>
<dbReference type="Pfam" id="PF01124">
    <property type="entry name" value="MAPEG"/>
    <property type="match status" value="1"/>
</dbReference>
<sequence length="157" mass="17621">MAVSTETLMICLRVAALCSYILFAKMLFSSLYLGNAKALGGRVLIEDERGEMEVSEEQKKLVEYREDKAQRMMDVDLETVPLTLILVWGSYLTLGYAPQEVAIAYMTFVAFVTFAKIIHGISYIVNWRWGRFLGHIFGILGMICLAANGVVASFFDN</sequence>
<keyword evidence="3 5" id="KW-1133">Transmembrane helix</keyword>
<dbReference type="SUPFAM" id="SSF161084">
    <property type="entry name" value="MAPEG domain-like"/>
    <property type="match status" value="1"/>
</dbReference>
<dbReference type="InterPro" id="IPR001129">
    <property type="entry name" value="Membr-assoc_MAPEG"/>
</dbReference>
<evidence type="ECO:0000256" key="3">
    <source>
        <dbReference type="ARBA" id="ARBA00022989"/>
    </source>
</evidence>
<reference evidence="6" key="1">
    <citation type="submission" date="2014-11" db="EMBL/GenBank/DDBJ databases">
        <authorList>
            <person name="Otto D Thomas"/>
            <person name="Naeem Raeece"/>
        </authorList>
    </citation>
    <scope>NUCLEOTIDE SEQUENCE</scope>
</reference>
<proteinExistence type="predicted"/>
<comment type="subcellular location">
    <subcellularLocation>
        <location evidence="1">Membrane</location>
    </subcellularLocation>
</comment>
<dbReference type="GO" id="GO:0016020">
    <property type="term" value="C:membrane"/>
    <property type="evidence" value="ECO:0007669"/>
    <property type="project" value="UniProtKB-SubCell"/>
</dbReference>
<evidence type="ECO:0000256" key="4">
    <source>
        <dbReference type="ARBA" id="ARBA00023136"/>
    </source>
</evidence>